<evidence type="ECO:0000313" key="8">
    <source>
        <dbReference type="EMBL" id="JAT42358.1"/>
    </source>
</evidence>
<feature type="transmembrane region" description="Helical" evidence="7">
    <location>
        <begin position="327"/>
        <end position="346"/>
    </location>
</feature>
<evidence type="ECO:0000256" key="6">
    <source>
        <dbReference type="SAM" id="MobiDB-lite"/>
    </source>
</evidence>
<evidence type="ECO:0000256" key="3">
    <source>
        <dbReference type="ARBA" id="ARBA00022989"/>
    </source>
</evidence>
<dbReference type="Pfam" id="PF08637">
    <property type="entry name" value="NCA2"/>
    <property type="match status" value="1"/>
</dbReference>
<dbReference type="EMBL" id="GDJX01017757">
    <property type="protein sequence ID" value="JAT50179.1"/>
    <property type="molecule type" value="Transcribed_RNA"/>
</dbReference>
<feature type="transmembrane region" description="Helical" evidence="7">
    <location>
        <begin position="491"/>
        <end position="512"/>
    </location>
</feature>
<gene>
    <name evidence="9" type="primary">nca2_5</name>
    <name evidence="8" type="synonym">nca2_3</name>
    <name evidence="8" type="ORF">g.53987</name>
    <name evidence="9" type="ORF">g.53991</name>
</gene>
<organism evidence="9">
    <name type="scientific">Anthurium amnicola</name>
    <dbReference type="NCBI Taxonomy" id="1678845"/>
    <lineage>
        <taxon>Eukaryota</taxon>
        <taxon>Viridiplantae</taxon>
        <taxon>Streptophyta</taxon>
        <taxon>Embryophyta</taxon>
        <taxon>Tracheophyta</taxon>
        <taxon>Spermatophyta</taxon>
        <taxon>Magnoliopsida</taxon>
        <taxon>Liliopsida</taxon>
        <taxon>Araceae</taxon>
        <taxon>Pothoideae</taxon>
        <taxon>Potheae</taxon>
        <taxon>Anthurium</taxon>
    </lineage>
</organism>
<dbReference type="GO" id="GO:0005741">
    <property type="term" value="C:mitochondrial outer membrane"/>
    <property type="evidence" value="ECO:0007669"/>
    <property type="project" value="TreeGrafter"/>
</dbReference>
<comment type="subcellular location">
    <subcellularLocation>
        <location evidence="1">Mitochondrion membrane</location>
        <topology evidence="1">Multi-pass membrane protein</topology>
    </subcellularLocation>
</comment>
<evidence type="ECO:0000256" key="7">
    <source>
        <dbReference type="SAM" id="Phobius"/>
    </source>
</evidence>
<feature type="non-terminal residue" evidence="9">
    <location>
        <position position="1"/>
    </location>
</feature>
<evidence type="ECO:0000256" key="5">
    <source>
        <dbReference type="ARBA" id="ARBA00023136"/>
    </source>
</evidence>
<name>A0A1D1Y6B1_9ARAE</name>
<reference evidence="9" key="1">
    <citation type="submission" date="2015-07" db="EMBL/GenBank/DDBJ databases">
        <title>Transcriptome Assembly of Anthurium amnicola.</title>
        <authorList>
            <person name="Suzuki J."/>
        </authorList>
    </citation>
    <scope>NUCLEOTIDE SEQUENCE</scope>
</reference>
<keyword evidence="2 7" id="KW-0812">Transmembrane</keyword>
<keyword evidence="4" id="KW-0496">Mitochondrion</keyword>
<feature type="compositionally biased region" description="Low complexity" evidence="6">
    <location>
        <begin position="15"/>
        <end position="34"/>
    </location>
</feature>
<sequence length="628" mass="70933">QKTSLSRRKGWSATLASPLSPESMASAPPPAAGAAGSSLAETASLVGSYSGRLWRTIVSLLPSAGSGFLERISRLYPGGSSARGRRRRRKSGLPLPLHPNVVESSLVTTEASRVLAVLDDILDHILSSLHVIQKNLQFWESRAEGTYSQKVYFMFFERGPKAFIEETINLISRGGSEGSPMQRLSHSAAIMISEKISVLTSLQNCLANFLAQVYTEVDKYCEDLTRDLEKSLPSFLVAINTLFTKLEASIGHPKEIFKIDHLILLGGCNSCALLFEKIPEIDHERSQWTNTEVRDAINLIYQNLDRLDTFISLLVSKCQKPNRTNLYWLRYTCGAVGLSICTMWFLRHSRLMGSSDIDNWVQEAKESTIAFWRSHVEQPIFSIRDELFETFKRRHKGVIENEEVQLTASSLHRMLLAFSEQTKGKKYPEDASDQEMLEIVMSRYEKELMHPLQNLIGGELPRALLIQVQKLKLELETAMLELDQILKANEINFAILAALPAFFLCVFLVMLARTWIRKDKGAEGRGRIARIQRRLLVVDVEKKIMQFQMFVDQGLEDDARCMFGLVLYSLDRLYKAVEGHAKATGEWSSLKHDIMDLGKPGLGTPYKLALTSRIENIYDCMLPSSRRH</sequence>
<evidence type="ECO:0000313" key="9">
    <source>
        <dbReference type="EMBL" id="JAT50179.1"/>
    </source>
</evidence>
<protein>
    <submittedName>
        <fullName evidence="9">Nuclear control of ATPase protein 2</fullName>
    </submittedName>
</protein>
<dbReference type="PANTHER" id="PTHR28234">
    <property type="entry name" value="NUCLEAR CONTROL OF ATPASE PROTEIN 2"/>
    <property type="match status" value="1"/>
</dbReference>
<dbReference type="PANTHER" id="PTHR28234:SF1">
    <property type="entry name" value="NUCLEAR CONTROL OF ATPASE PROTEIN 2"/>
    <property type="match status" value="1"/>
</dbReference>
<accession>A0A1D1Y6B1</accession>
<evidence type="ECO:0000256" key="2">
    <source>
        <dbReference type="ARBA" id="ARBA00022692"/>
    </source>
</evidence>
<dbReference type="AlphaFoldDB" id="A0A1D1Y6B1"/>
<proteinExistence type="predicted"/>
<feature type="compositionally biased region" description="Basic residues" evidence="6">
    <location>
        <begin position="1"/>
        <end position="10"/>
    </location>
</feature>
<keyword evidence="5 7" id="KW-0472">Membrane</keyword>
<feature type="region of interest" description="Disordered" evidence="6">
    <location>
        <begin position="1"/>
        <end position="34"/>
    </location>
</feature>
<dbReference type="EMBL" id="GDJX01025578">
    <property type="protein sequence ID" value="JAT42358.1"/>
    <property type="molecule type" value="Transcribed_RNA"/>
</dbReference>
<evidence type="ECO:0000256" key="1">
    <source>
        <dbReference type="ARBA" id="ARBA00004225"/>
    </source>
</evidence>
<dbReference type="InterPro" id="IPR013946">
    <property type="entry name" value="NCA2-like"/>
</dbReference>
<evidence type="ECO:0000256" key="4">
    <source>
        <dbReference type="ARBA" id="ARBA00023128"/>
    </source>
</evidence>
<keyword evidence="3 7" id="KW-1133">Transmembrane helix</keyword>